<dbReference type="Proteomes" id="UP000237347">
    <property type="component" value="Unassembled WGS sequence"/>
</dbReference>
<dbReference type="AlphaFoldDB" id="A0AAW0LUR4"/>
<comment type="caution">
    <text evidence="2">The sequence shown here is derived from an EMBL/GenBank/DDBJ whole genome shotgun (WGS) entry which is preliminary data.</text>
</comment>
<dbReference type="Pfam" id="PF03004">
    <property type="entry name" value="Transposase_24"/>
    <property type="match status" value="1"/>
</dbReference>
<gene>
    <name evidence="2" type="ORF">CFP56_028295</name>
</gene>
<proteinExistence type="predicted"/>
<name>A0AAW0LUR4_QUESU</name>
<dbReference type="EMBL" id="PKMF04000046">
    <property type="protein sequence ID" value="KAK7855348.1"/>
    <property type="molecule type" value="Genomic_DNA"/>
</dbReference>
<protein>
    <submittedName>
        <fullName evidence="2">Uncharacterized protein</fullName>
    </submittedName>
</protein>
<accession>A0AAW0LUR4</accession>
<reference evidence="2 3" key="1">
    <citation type="journal article" date="2018" name="Sci. Data">
        <title>The draft genome sequence of cork oak.</title>
        <authorList>
            <person name="Ramos A.M."/>
            <person name="Usie A."/>
            <person name="Barbosa P."/>
            <person name="Barros P.M."/>
            <person name="Capote T."/>
            <person name="Chaves I."/>
            <person name="Simoes F."/>
            <person name="Abreu I."/>
            <person name="Carrasquinho I."/>
            <person name="Faro C."/>
            <person name="Guimaraes J.B."/>
            <person name="Mendonca D."/>
            <person name="Nobrega F."/>
            <person name="Rodrigues L."/>
            <person name="Saibo N.J.M."/>
            <person name="Varela M.C."/>
            <person name="Egas C."/>
            <person name="Matos J."/>
            <person name="Miguel C.M."/>
            <person name="Oliveira M.M."/>
            <person name="Ricardo C.P."/>
            <person name="Goncalves S."/>
        </authorList>
    </citation>
    <scope>NUCLEOTIDE SEQUENCE [LARGE SCALE GENOMIC DNA]</scope>
    <source>
        <strain evidence="3">cv. HL8</strain>
    </source>
</reference>
<evidence type="ECO:0000313" key="2">
    <source>
        <dbReference type="EMBL" id="KAK7855348.1"/>
    </source>
</evidence>
<dbReference type="InterPro" id="IPR004252">
    <property type="entry name" value="Probable_transposase_24"/>
</dbReference>
<evidence type="ECO:0000256" key="1">
    <source>
        <dbReference type="SAM" id="MobiDB-lite"/>
    </source>
</evidence>
<sequence>MIGIVPWICGASKIIWTCLKNKENWDKNNIIHTSSSKSFQQRSAEEKEKTGHSPSRIELFDITHVQANGQAVNEPTQDALVALRNLTTQVNEGHCKYLKIKCLWRVERRSKAPQKHARTTSYSNGRTKKTF</sequence>
<keyword evidence="3" id="KW-1185">Reference proteome</keyword>
<evidence type="ECO:0000313" key="3">
    <source>
        <dbReference type="Proteomes" id="UP000237347"/>
    </source>
</evidence>
<feature type="region of interest" description="Disordered" evidence="1">
    <location>
        <begin position="34"/>
        <end position="55"/>
    </location>
</feature>
<organism evidence="2 3">
    <name type="scientific">Quercus suber</name>
    <name type="common">Cork oak</name>
    <dbReference type="NCBI Taxonomy" id="58331"/>
    <lineage>
        <taxon>Eukaryota</taxon>
        <taxon>Viridiplantae</taxon>
        <taxon>Streptophyta</taxon>
        <taxon>Embryophyta</taxon>
        <taxon>Tracheophyta</taxon>
        <taxon>Spermatophyta</taxon>
        <taxon>Magnoliopsida</taxon>
        <taxon>eudicotyledons</taxon>
        <taxon>Gunneridae</taxon>
        <taxon>Pentapetalae</taxon>
        <taxon>rosids</taxon>
        <taxon>fabids</taxon>
        <taxon>Fagales</taxon>
        <taxon>Fagaceae</taxon>
        <taxon>Quercus</taxon>
    </lineage>
</organism>